<reference evidence="2 3" key="1">
    <citation type="journal article" date="2016" name="Nat. Commun.">
        <title>Thousands of microbial genomes shed light on interconnected biogeochemical processes in an aquifer system.</title>
        <authorList>
            <person name="Anantharaman K."/>
            <person name="Brown C.T."/>
            <person name="Hug L.A."/>
            <person name="Sharon I."/>
            <person name="Castelle C.J."/>
            <person name="Probst A.J."/>
            <person name="Thomas B.C."/>
            <person name="Singh A."/>
            <person name="Wilkins M.J."/>
            <person name="Karaoz U."/>
            <person name="Brodie E.L."/>
            <person name="Williams K.H."/>
            <person name="Hubbard S.S."/>
            <person name="Banfield J.F."/>
        </authorList>
    </citation>
    <scope>NUCLEOTIDE SEQUENCE [LARGE SCALE GENOMIC DNA]</scope>
</reference>
<dbReference type="EMBL" id="MHWE01000012">
    <property type="protein sequence ID" value="OHB03927.1"/>
    <property type="molecule type" value="Genomic_DNA"/>
</dbReference>
<dbReference type="Proteomes" id="UP000176800">
    <property type="component" value="Unassembled WGS sequence"/>
</dbReference>
<organism evidence="2 3">
    <name type="scientific">Candidatus Zambryskibacteria bacterium RIFCSPLOWO2_01_FULL_45_21</name>
    <dbReference type="NCBI Taxonomy" id="1802761"/>
    <lineage>
        <taxon>Bacteria</taxon>
        <taxon>Candidatus Zambryskiibacteriota</taxon>
    </lineage>
</organism>
<keyword evidence="1" id="KW-0812">Transmembrane</keyword>
<protein>
    <recommendedName>
        <fullName evidence="4">Cell division protein FtsL</fullName>
    </recommendedName>
</protein>
<evidence type="ECO:0000256" key="1">
    <source>
        <dbReference type="SAM" id="Phobius"/>
    </source>
</evidence>
<name>A0A1G2U332_9BACT</name>
<comment type="caution">
    <text evidence="2">The sequence shown here is derived from an EMBL/GenBank/DDBJ whole genome shotgun (WGS) entry which is preliminary data.</text>
</comment>
<evidence type="ECO:0000313" key="2">
    <source>
        <dbReference type="EMBL" id="OHB03927.1"/>
    </source>
</evidence>
<evidence type="ECO:0000313" key="3">
    <source>
        <dbReference type="Proteomes" id="UP000176800"/>
    </source>
</evidence>
<gene>
    <name evidence="2" type="ORF">A3B14_01175</name>
</gene>
<evidence type="ECO:0008006" key="4">
    <source>
        <dbReference type="Google" id="ProtNLM"/>
    </source>
</evidence>
<feature type="transmembrane region" description="Helical" evidence="1">
    <location>
        <begin position="13"/>
        <end position="33"/>
    </location>
</feature>
<keyword evidence="1" id="KW-1133">Transmembrane helix</keyword>
<dbReference type="AlphaFoldDB" id="A0A1G2U332"/>
<sequence>MRVNTAVLKDTRVIFWGIACLTAGLAVFYILGINQTVRNVAERQILETELSSISNKIAELEFSYIALKNNITINTAFELGFEQVKEVVYVSRKPAVAFASTFPQTP</sequence>
<accession>A0A1G2U332</accession>
<proteinExistence type="predicted"/>
<keyword evidence="1" id="KW-0472">Membrane</keyword>